<dbReference type="NCBIfam" id="TIGR01694">
    <property type="entry name" value="MTAP"/>
    <property type="match status" value="1"/>
</dbReference>
<dbReference type="EMBL" id="FO203522">
    <property type="protein sequence ID" value="CCO24280.1"/>
    <property type="molecule type" value="Genomic_DNA"/>
</dbReference>
<gene>
    <name evidence="5" type="primary">mtap</name>
    <name evidence="5" type="ORF">DESAM_22013</name>
</gene>
<feature type="site" description="Important for substrate specificity" evidence="3">
    <location>
        <position position="168"/>
    </location>
</feature>
<comment type="function">
    <text evidence="3">Purine nucleoside phosphorylase involved in purine salvage.</text>
</comment>
<dbReference type="InterPro" id="IPR018099">
    <property type="entry name" value="Purine_phosphorylase-2_CS"/>
</dbReference>
<dbReference type="RefSeq" id="WP_015336880.1">
    <property type="nucleotide sequence ID" value="NC_020055.1"/>
</dbReference>
<dbReference type="InterPro" id="IPR010044">
    <property type="entry name" value="MTAP"/>
</dbReference>
<dbReference type="KEGG" id="dhy:DESAM_22013"/>
<evidence type="ECO:0000256" key="3">
    <source>
        <dbReference type="HAMAP-Rule" id="MF_01963"/>
    </source>
</evidence>
<feature type="domain" description="Nucleoside phosphorylase" evidence="4">
    <location>
        <begin position="4"/>
        <end position="245"/>
    </location>
</feature>
<dbReference type="OrthoDB" id="1523230at2"/>
<feature type="binding site" evidence="3">
    <location>
        <begin position="210"/>
        <end position="212"/>
    </location>
    <ligand>
        <name>substrate</name>
    </ligand>
</feature>
<evidence type="ECO:0000313" key="5">
    <source>
        <dbReference type="EMBL" id="CCO24280.1"/>
    </source>
</evidence>
<dbReference type="PANTHER" id="PTHR42679">
    <property type="entry name" value="S-METHYL-5'-THIOADENOSINE PHOSPHORYLASE"/>
    <property type="match status" value="1"/>
</dbReference>
<comment type="catalytic activity">
    <reaction evidence="3">
        <text>a purine D-ribonucleoside + phosphate = a purine nucleobase + alpha-D-ribose 1-phosphate</text>
        <dbReference type="Rhea" id="RHEA:19805"/>
        <dbReference type="ChEBI" id="CHEBI:26386"/>
        <dbReference type="ChEBI" id="CHEBI:43474"/>
        <dbReference type="ChEBI" id="CHEBI:57720"/>
        <dbReference type="ChEBI" id="CHEBI:142355"/>
        <dbReference type="EC" id="2.4.2.1"/>
    </reaction>
</comment>
<feature type="binding site" evidence="3">
    <location>
        <begin position="85"/>
        <end position="86"/>
    </location>
    <ligand>
        <name>phosphate</name>
        <dbReference type="ChEBI" id="CHEBI:43474"/>
    </ligand>
</feature>
<dbReference type="PANTHER" id="PTHR42679:SF2">
    <property type="entry name" value="S-METHYL-5'-THIOADENOSINE PHOSPHORYLASE"/>
    <property type="match status" value="1"/>
</dbReference>
<dbReference type="HOGENOM" id="CLU_054456_0_0_7"/>
<proteinExistence type="inferred from homology"/>
<keyword evidence="3" id="KW-0660">Purine salvage</keyword>
<comment type="pathway">
    <text evidence="3">Purine metabolism; purine nucleoside salvage.</text>
</comment>
<feature type="binding site" evidence="3">
    <location>
        <position position="10"/>
    </location>
    <ligand>
        <name>phosphate</name>
        <dbReference type="ChEBI" id="CHEBI:43474"/>
    </ligand>
</feature>
<dbReference type="Proteomes" id="UP000010808">
    <property type="component" value="Chromosome"/>
</dbReference>
<dbReference type="UniPathway" id="UPA00606"/>
<protein>
    <recommendedName>
        <fullName evidence="3">Purine nucleoside phosphorylase</fullName>
        <shortName evidence="3">PNP</shortName>
        <ecNumber evidence="3">2.4.2.1</ecNumber>
    </recommendedName>
</protein>
<dbReference type="CDD" id="cd09010">
    <property type="entry name" value="MTAP_SsMTAPII_like_MTIP"/>
    <property type="match status" value="1"/>
</dbReference>
<dbReference type="GO" id="GO:0005829">
    <property type="term" value="C:cytosol"/>
    <property type="evidence" value="ECO:0007669"/>
    <property type="project" value="TreeGrafter"/>
</dbReference>
<comment type="subunit">
    <text evidence="3">Homohexamer. Dimer of a homotrimer.</text>
</comment>
<keyword evidence="2 3" id="KW-0808">Transferase</keyword>
<evidence type="ECO:0000259" key="4">
    <source>
        <dbReference type="Pfam" id="PF01048"/>
    </source>
</evidence>
<dbReference type="Pfam" id="PF01048">
    <property type="entry name" value="PNP_UDP_1"/>
    <property type="match status" value="1"/>
</dbReference>
<dbReference type="InterPro" id="IPR035994">
    <property type="entry name" value="Nucleoside_phosphorylase_sf"/>
</dbReference>
<comment type="miscellaneous">
    <text evidence="3">Although this enzyme belongs to the family of MTA phosphorylases based on sequence homology, it lacks several conserved amino acids in the substrate binding pocket that confer specificity towards MTA.</text>
</comment>
<feature type="binding site" evidence="3">
    <location>
        <position position="186"/>
    </location>
    <ligand>
        <name>substrate</name>
    </ligand>
</feature>
<keyword evidence="1 3" id="KW-0328">Glycosyltransferase</keyword>
<comment type="similarity">
    <text evidence="3">Belongs to the PNP/MTAP phosphorylase family. MTAP subfamily.</text>
</comment>
<dbReference type="PATRIC" id="fig|1121451.3.peg.2236"/>
<organism evidence="5 6">
    <name type="scientific">Maridesulfovibrio hydrothermalis AM13 = DSM 14728</name>
    <dbReference type="NCBI Taxonomy" id="1121451"/>
    <lineage>
        <taxon>Bacteria</taxon>
        <taxon>Pseudomonadati</taxon>
        <taxon>Thermodesulfobacteriota</taxon>
        <taxon>Desulfovibrionia</taxon>
        <taxon>Desulfovibrionales</taxon>
        <taxon>Desulfovibrionaceae</taxon>
        <taxon>Maridesulfovibrio</taxon>
    </lineage>
</organism>
<feature type="binding site" evidence="3">
    <location>
        <position position="187"/>
    </location>
    <ligand>
        <name>phosphate</name>
        <dbReference type="ChEBI" id="CHEBI:43474"/>
    </ligand>
</feature>
<dbReference type="GO" id="GO:0019509">
    <property type="term" value="P:L-methionine salvage from methylthioadenosine"/>
    <property type="evidence" value="ECO:0007669"/>
    <property type="project" value="TreeGrafter"/>
</dbReference>
<sequence>MTVIGIIGGSGLDNPDILENAKDVELKNIWGKPSSPVKSGTIAGTEVHIIGRHGRDHTIPPTYVNNRANIQALKDLGCNYILATTAVGSLREKIDRGHLVIMDQFIDFTRKRELTFHETFEPHSPMHTPMAEPFDADLRAKMVESCNELEITVHDKGTVVTIEGPRFSTRAESHMFRAWGADIINMSTAPEAILANEAGIPYAVVAMSTDYDCWKTDEAPVTWDDILEIFQANAENVTSMLIKTIEKIS</sequence>
<name>L0RDK2_9BACT</name>
<evidence type="ECO:0000256" key="2">
    <source>
        <dbReference type="ARBA" id="ARBA00022679"/>
    </source>
</evidence>
<dbReference type="InterPro" id="IPR000845">
    <property type="entry name" value="Nucleoside_phosphorylase_d"/>
</dbReference>
<dbReference type="Gene3D" id="3.40.50.1580">
    <property type="entry name" value="Nucleoside phosphorylase domain"/>
    <property type="match status" value="1"/>
</dbReference>
<dbReference type="PROSITE" id="PS01240">
    <property type="entry name" value="PNP_MTAP_2"/>
    <property type="match status" value="1"/>
</dbReference>
<dbReference type="STRING" id="1121451.DESAM_22013"/>
<evidence type="ECO:0000256" key="1">
    <source>
        <dbReference type="ARBA" id="ARBA00022676"/>
    </source>
</evidence>
<reference evidence="5 6" key="1">
    <citation type="submission" date="2012-10" db="EMBL/GenBank/DDBJ databases">
        <authorList>
            <person name="Genoscope - CEA"/>
        </authorList>
    </citation>
    <scope>NUCLEOTIDE SEQUENCE [LARGE SCALE GENOMIC DNA]</scope>
    <source>
        <strain evidence="6">AM13 / DSM 14728</strain>
    </source>
</reference>
<evidence type="ECO:0000313" key="6">
    <source>
        <dbReference type="Proteomes" id="UP000010808"/>
    </source>
</evidence>
<feature type="binding site" evidence="3">
    <location>
        <begin position="52"/>
        <end position="53"/>
    </location>
    <ligand>
        <name>phosphate</name>
        <dbReference type="ChEBI" id="CHEBI:43474"/>
    </ligand>
</feature>
<dbReference type="GO" id="GO:0006166">
    <property type="term" value="P:purine ribonucleoside salvage"/>
    <property type="evidence" value="ECO:0007669"/>
    <property type="project" value="UniProtKB-UniRule"/>
</dbReference>
<keyword evidence="6" id="KW-1185">Reference proteome</keyword>
<dbReference type="SUPFAM" id="SSF53167">
    <property type="entry name" value="Purine and uridine phosphorylases"/>
    <property type="match status" value="1"/>
</dbReference>
<dbReference type="GO" id="GO:0017061">
    <property type="term" value="F:S-methyl-5-thioadenosine phosphorylase activity"/>
    <property type="evidence" value="ECO:0007669"/>
    <property type="project" value="InterPro"/>
</dbReference>
<feature type="site" description="Important for substrate specificity" evidence="3">
    <location>
        <position position="223"/>
    </location>
</feature>
<dbReference type="AlphaFoldDB" id="L0RDK2"/>
<dbReference type="eggNOG" id="COG0005">
    <property type="taxonomic scope" value="Bacteria"/>
</dbReference>
<dbReference type="HAMAP" id="MF_01963">
    <property type="entry name" value="MTAP"/>
    <property type="match status" value="1"/>
</dbReference>
<accession>L0RDK2</accession>
<dbReference type="EC" id="2.4.2.1" evidence="3"/>